<sequence>MLGLAGTAMAAEGGSAVVTAKRMLDVRTGKMLHDVTVLVQDGRIKDIETGPGLKFVTTDMPHYDLGDMTLLPGLIDMHVHLDSDPTYSGYTGLQFNDRFWSALSVVHAQRTLQAGFTTVRNVGSSDWNDVGLRQAIDEGKLTGPRIVTAAYSFGATGGHCDSTYFPPSMDEHNPYNADTPDQARHSVREVRKYGAQVIKICATGGVFSRNTEPGQQQMSLAEMKAVADEAHQWGLRVAAHAHGAAGIKDAIRAGVDTIEHASLIDDEGIKLAKQRGAWLSMDIYNTEYTQSEGKKNGVLEDNLRKDREVADIQRENFRKAHAAGAKMVYGTDAGVYPHGDNGKQFAVMVRYGMTPVEAIQAATITASEALGRKDVGEIAQGRWADLVAVPGDPTQDVALLESVPFVMKGGDVVKDARNAR</sequence>
<protein>
    <submittedName>
        <fullName evidence="2">Amidohydrolase family protein</fullName>
    </submittedName>
</protein>
<name>A0ABS0BBH0_9GAMM</name>
<evidence type="ECO:0000259" key="1">
    <source>
        <dbReference type="Pfam" id="PF01979"/>
    </source>
</evidence>
<comment type="caution">
    <text evidence="2">The sequence shown here is derived from an EMBL/GenBank/DDBJ whole genome shotgun (WGS) entry which is preliminary data.</text>
</comment>
<dbReference type="InterPro" id="IPR051781">
    <property type="entry name" value="Metallo-dep_Hydrolase"/>
</dbReference>
<reference evidence="2 3" key="1">
    <citation type="submission" date="2020-11" db="EMBL/GenBank/DDBJ databases">
        <title>Draft Genome Sequence and Secondary Metabolite Biosynthetic Potential of the Lysobacter niastensis Type strain DSM 18481.</title>
        <authorList>
            <person name="Turrini P."/>
            <person name="Artuso I."/>
            <person name="Tescari M."/>
            <person name="Lugli G.A."/>
            <person name="Frangipani E."/>
            <person name="Ventura M."/>
            <person name="Visca P."/>
        </authorList>
    </citation>
    <scope>NUCLEOTIDE SEQUENCE [LARGE SCALE GENOMIC DNA]</scope>
    <source>
        <strain evidence="2 3">DSM 18481</strain>
    </source>
</reference>
<feature type="domain" description="Amidohydrolase-related" evidence="1">
    <location>
        <begin position="69"/>
        <end position="413"/>
    </location>
</feature>
<dbReference type="EMBL" id="JADLZT010000008">
    <property type="protein sequence ID" value="MBF6025252.1"/>
    <property type="molecule type" value="Genomic_DNA"/>
</dbReference>
<dbReference type="InterPro" id="IPR011059">
    <property type="entry name" value="Metal-dep_hydrolase_composite"/>
</dbReference>
<dbReference type="Gene3D" id="3.20.20.140">
    <property type="entry name" value="Metal-dependent hydrolases"/>
    <property type="match status" value="1"/>
</dbReference>
<dbReference type="InterPro" id="IPR057744">
    <property type="entry name" value="OTAase-like"/>
</dbReference>
<evidence type="ECO:0000313" key="3">
    <source>
        <dbReference type="Proteomes" id="UP001429984"/>
    </source>
</evidence>
<dbReference type="SUPFAM" id="SSF51556">
    <property type="entry name" value="Metallo-dependent hydrolases"/>
    <property type="match status" value="1"/>
</dbReference>
<dbReference type="CDD" id="cd01299">
    <property type="entry name" value="Met_dep_hydrolase_A"/>
    <property type="match status" value="1"/>
</dbReference>
<organism evidence="2 3">
    <name type="scientific">Lysobacter niastensis</name>
    <dbReference type="NCBI Taxonomy" id="380629"/>
    <lineage>
        <taxon>Bacteria</taxon>
        <taxon>Pseudomonadati</taxon>
        <taxon>Pseudomonadota</taxon>
        <taxon>Gammaproteobacteria</taxon>
        <taxon>Lysobacterales</taxon>
        <taxon>Lysobacteraceae</taxon>
        <taxon>Lysobacter</taxon>
    </lineage>
</organism>
<gene>
    <name evidence="2" type="ORF">IU514_14555</name>
</gene>
<dbReference type="InterPro" id="IPR032466">
    <property type="entry name" value="Metal_Hydrolase"/>
</dbReference>
<dbReference type="Pfam" id="PF01979">
    <property type="entry name" value="Amidohydro_1"/>
    <property type="match status" value="1"/>
</dbReference>
<keyword evidence="3" id="KW-1185">Reference proteome</keyword>
<dbReference type="SUPFAM" id="SSF51338">
    <property type="entry name" value="Composite domain of metallo-dependent hydrolases"/>
    <property type="match status" value="1"/>
</dbReference>
<evidence type="ECO:0000313" key="2">
    <source>
        <dbReference type="EMBL" id="MBF6025252.1"/>
    </source>
</evidence>
<dbReference type="PANTHER" id="PTHR43135:SF3">
    <property type="entry name" value="ALPHA-D-RIBOSE 1-METHYLPHOSPHONATE 5-TRIPHOSPHATE DIPHOSPHATASE"/>
    <property type="match status" value="1"/>
</dbReference>
<proteinExistence type="predicted"/>
<dbReference type="Proteomes" id="UP001429984">
    <property type="component" value="Unassembled WGS sequence"/>
</dbReference>
<dbReference type="PANTHER" id="PTHR43135">
    <property type="entry name" value="ALPHA-D-RIBOSE 1-METHYLPHOSPHONATE 5-TRIPHOSPHATE DIPHOSPHATASE"/>
    <property type="match status" value="1"/>
</dbReference>
<accession>A0ABS0BBH0</accession>
<dbReference type="InterPro" id="IPR006680">
    <property type="entry name" value="Amidohydro-rel"/>
</dbReference>
<dbReference type="Gene3D" id="2.30.40.10">
    <property type="entry name" value="Urease, subunit C, domain 1"/>
    <property type="match status" value="1"/>
</dbReference>